<keyword evidence="4" id="KW-1185">Reference proteome</keyword>
<dbReference type="Gene3D" id="1.10.10.10">
    <property type="entry name" value="Winged helix-like DNA-binding domain superfamily/Winged helix DNA-binding domain"/>
    <property type="match status" value="1"/>
</dbReference>
<dbReference type="Gene3D" id="3.30.420.40">
    <property type="match status" value="2"/>
</dbReference>
<sequence length="398" mass="40424">MTDAFGRRQGRTAAQFILEELRGEPFLTRAELIDRTGLSRSSVSGAVGELSSAGLVAERTAGSGPGERRRGRPVGGLSLTARAGLVAAVDFGHSHLSVAVADLSLRVRTERTIAFDVAGCKDAALRAAEEQIRSALAQAAGPGELCAIGMGVPAPVLATDQSVVSSSILPGWGGTRPAAELGERLGLPVTIDNDANLGALAETRLGAARDVQDVLYLKVSSGIGAGLVLAGRVHRGLHGTAGELGHVPVGDERGAGRACRCGGQRCLETVASATAVLEALRPSFGELDLARLIELAEEHPVARRALTDAGRAIGTVIGDLANTLNPAAIVLGGSLAAAAGPVLAGIRESLDRRTQPAAGDAVRLLAGELGERASGMGALIQAARVAVPALPAVRVVLV</sequence>
<dbReference type="InterPro" id="IPR036388">
    <property type="entry name" value="WH-like_DNA-bd_sf"/>
</dbReference>
<organism evidence="3 4">
    <name type="scientific">Actinoallomurus vinaceus</name>
    <dbReference type="NCBI Taxonomy" id="1080074"/>
    <lineage>
        <taxon>Bacteria</taxon>
        <taxon>Bacillati</taxon>
        <taxon>Actinomycetota</taxon>
        <taxon>Actinomycetes</taxon>
        <taxon>Streptosporangiales</taxon>
        <taxon>Thermomonosporaceae</taxon>
        <taxon>Actinoallomurus</taxon>
    </lineage>
</organism>
<protein>
    <submittedName>
        <fullName evidence="3">ROK family transcriptional regulator</fullName>
    </submittedName>
</protein>
<dbReference type="PANTHER" id="PTHR18964">
    <property type="entry name" value="ROK (REPRESSOR, ORF, KINASE) FAMILY"/>
    <property type="match status" value="1"/>
</dbReference>
<accession>A0ABP8U454</accession>
<proteinExistence type="inferred from homology"/>
<dbReference type="EMBL" id="BAABHK010000002">
    <property type="protein sequence ID" value="GAA4623501.1"/>
    <property type="molecule type" value="Genomic_DNA"/>
</dbReference>
<comment type="caution">
    <text evidence="3">The sequence shown here is derived from an EMBL/GenBank/DDBJ whole genome shotgun (WGS) entry which is preliminary data.</text>
</comment>
<comment type="similarity">
    <text evidence="1">Belongs to the ROK (NagC/XylR) family.</text>
</comment>
<dbReference type="InterPro" id="IPR036390">
    <property type="entry name" value="WH_DNA-bd_sf"/>
</dbReference>
<dbReference type="SUPFAM" id="SSF53067">
    <property type="entry name" value="Actin-like ATPase domain"/>
    <property type="match status" value="1"/>
</dbReference>
<dbReference type="Pfam" id="PF00480">
    <property type="entry name" value="ROK"/>
    <property type="match status" value="1"/>
</dbReference>
<reference evidence="4" key="1">
    <citation type="journal article" date="2019" name="Int. J. Syst. Evol. Microbiol.">
        <title>The Global Catalogue of Microorganisms (GCM) 10K type strain sequencing project: providing services to taxonomists for standard genome sequencing and annotation.</title>
        <authorList>
            <consortium name="The Broad Institute Genomics Platform"/>
            <consortium name="The Broad Institute Genome Sequencing Center for Infectious Disease"/>
            <person name="Wu L."/>
            <person name="Ma J."/>
        </authorList>
    </citation>
    <scope>NUCLEOTIDE SEQUENCE [LARGE SCALE GENOMIC DNA]</scope>
    <source>
        <strain evidence="4">JCM 17939</strain>
    </source>
</reference>
<dbReference type="InterPro" id="IPR000835">
    <property type="entry name" value="HTH_MarR-typ"/>
</dbReference>
<evidence type="ECO:0000313" key="4">
    <source>
        <dbReference type="Proteomes" id="UP001501442"/>
    </source>
</evidence>
<dbReference type="InterPro" id="IPR043129">
    <property type="entry name" value="ATPase_NBD"/>
</dbReference>
<dbReference type="Pfam" id="PF12802">
    <property type="entry name" value="MarR_2"/>
    <property type="match status" value="1"/>
</dbReference>
<dbReference type="Proteomes" id="UP001501442">
    <property type="component" value="Unassembled WGS sequence"/>
</dbReference>
<dbReference type="InterPro" id="IPR049874">
    <property type="entry name" value="ROK_cs"/>
</dbReference>
<dbReference type="PANTHER" id="PTHR18964:SF173">
    <property type="entry name" value="GLUCOKINASE"/>
    <property type="match status" value="1"/>
</dbReference>
<feature type="domain" description="HTH marR-type" evidence="2">
    <location>
        <begin position="21"/>
        <end position="59"/>
    </location>
</feature>
<evidence type="ECO:0000256" key="1">
    <source>
        <dbReference type="ARBA" id="ARBA00006479"/>
    </source>
</evidence>
<evidence type="ECO:0000259" key="2">
    <source>
        <dbReference type="Pfam" id="PF12802"/>
    </source>
</evidence>
<dbReference type="InterPro" id="IPR000600">
    <property type="entry name" value="ROK"/>
</dbReference>
<gene>
    <name evidence="3" type="ORF">GCM10023196_019920</name>
</gene>
<dbReference type="SUPFAM" id="SSF46785">
    <property type="entry name" value="Winged helix' DNA-binding domain"/>
    <property type="match status" value="1"/>
</dbReference>
<dbReference type="PROSITE" id="PS01125">
    <property type="entry name" value="ROK"/>
    <property type="match status" value="1"/>
</dbReference>
<dbReference type="RefSeq" id="WP_345430373.1">
    <property type="nucleotide sequence ID" value="NZ_BAABHK010000002.1"/>
</dbReference>
<name>A0ABP8U454_9ACTN</name>
<evidence type="ECO:0000313" key="3">
    <source>
        <dbReference type="EMBL" id="GAA4623501.1"/>
    </source>
</evidence>